<dbReference type="SUPFAM" id="SSF47095">
    <property type="entry name" value="HMG-box"/>
    <property type="match status" value="1"/>
</dbReference>
<protein>
    <recommendedName>
        <fullName evidence="3">HMG box domain-containing protein</fullName>
    </recommendedName>
</protein>
<organism evidence="4 5">
    <name type="scientific">Rhizophagus clarus</name>
    <dbReference type="NCBI Taxonomy" id="94130"/>
    <lineage>
        <taxon>Eukaryota</taxon>
        <taxon>Fungi</taxon>
        <taxon>Fungi incertae sedis</taxon>
        <taxon>Mucoromycota</taxon>
        <taxon>Glomeromycotina</taxon>
        <taxon>Glomeromycetes</taxon>
        <taxon>Glomerales</taxon>
        <taxon>Glomeraceae</taxon>
        <taxon>Rhizophagus</taxon>
    </lineage>
</organism>
<feature type="region of interest" description="Disordered" evidence="2">
    <location>
        <begin position="170"/>
        <end position="209"/>
    </location>
</feature>
<feature type="domain" description="HMG box" evidence="3">
    <location>
        <begin position="45"/>
        <end position="116"/>
    </location>
</feature>
<gene>
    <name evidence="4" type="ORF">RCL2_001793100</name>
</gene>
<dbReference type="SMART" id="SM00398">
    <property type="entry name" value="HMG"/>
    <property type="match status" value="1"/>
</dbReference>
<feature type="compositionally biased region" description="Polar residues" evidence="2">
    <location>
        <begin position="186"/>
        <end position="208"/>
    </location>
</feature>
<dbReference type="InterPro" id="IPR009071">
    <property type="entry name" value="HMG_box_dom"/>
</dbReference>
<keyword evidence="1" id="KW-0539">Nucleus</keyword>
<sequence>MKYPKIETMKMTCQTSNTNTKITLPFPPIIRASDIVDRRKPSKFKSKSPNAFLIYRKAFLDQLNRQNHNLRMTDVSKLVSNYWKSEPENVKDAYRKIAQEVEVELNEKRKMTVSYKIVWKNSKYSARKRNQCEKLKRNKSEVNNVKFKPAIPPNNEKIFYQFVPAEFTSKSSKKNNNNKETKSSSVEPKNSCNPPENPHSQNTEFQESNNNYNNLNSEFIFDVNQLCPPYPQLEHFGENSVNTNNTNITNLEDFIIGNENVDLLYLQNLNLLYYNHSSYM</sequence>
<reference evidence="4" key="1">
    <citation type="submission" date="2019-10" db="EMBL/GenBank/DDBJ databases">
        <title>Conservation and host-specific expression of non-tandemly repeated heterogenous ribosome RNA gene in arbuscular mycorrhizal fungi.</title>
        <authorList>
            <person name="Maeda T."/>
            <person name="Kobayashi Y."/>
            <person name="Nakagawa T."/>
            <person name="Ezawa T."/>
            <person name="Yamaguchi K."/>
            <person name="Bino T."/>
            <person name="Nishimoto Y."/>
            <person name="Shigenobu S."/>
            <person name="Kawaguchi M."/>
        </authorList>
    </citation>
    <scope>NUCLEOTIDE SEQUENCE</scope>
    <source>
        <strain evidence="4">HR1</strain>
    </source>
</reference>
<feature type="DNA-binding region" description="HMG box" evidence="1">
    <location>
        <begin position="45"/>
        <end position="116"/>
    </location>
</feature>
<evidence type="ECO:0000259" key="3">
    <source>
        <dbReference type="PROSITE" id="PS50118"/>
    </source>
</evidence>
<dbReference type="GO" id="GO:0005634">
    <property type="term" value="C:nucleus"/>
    <property type="evidence" value="ECO:0007669"/>
    <property type="project" value="UniProtKB-UniRule"/>
</dbReference>
<evidence type="ECO:0000256" key="1">
    <source>
        <dbReference type="PROSITE-ProRule" id="PRU00267"/>
    </source>
</evidence>
<name>A0A8H3QSE5_9GLOM</name>
<dbReference type="Proteomes" id="UP000615446">
    <property type="component" value="Unassembled WGS sequence"/>
</dbReference>
<dbReference type="Gene3D" id="1.10.30.10">
    <property type="entry name" value="High mobility group box domain"/>
    <property type="match status" value="1"/>
</dbReference>
<dbReference type="InterPro" id="IPR036910">
    <property type="entry name" value="HMG_box_dom_sf"/>
</dbReference>
<dbReference type="AlphaFoldDB" id="A0A8H3QSE5"/>
<evidence type="ECO:0000313" key="5">
    <source>
        <dbReference type="Proteomes" id="UP000615446"/>
    </source>
</evidence>
<evidence type="ECO:0000256" key="2">
    <source>
        <dbReference type="SAM" id="MobiDB-lite"/>
    </source>
</evidence>
<keyword evidence="1" id="KW-0238">DNA-binding</keyword>
<dbReference type="Pfam" id="PF00505">
    <property type="entry name" value="HMG_box"/>
    <property type="match status" value="1"/>
</dbReference>
<dbReference type="GO" id="GO:0003677">
    <property type="term" value="F:DNA binding"/>
    <property type="evidence" value="ECO:0007669"/>
    <property type="project" value="UniProtKB-UniRule"/>
</dbReference>
<accession>A0A8H3QSE5</accession>
<dbReference type="OrthoDB" id="6247875at2759"/>
<evidence type="ECO:0000313" key="4">
    <source>
        <dbReference type="EMBL" id="GES91100.1"/>
    </source>
</evidence>
<proteinExistence type="predicted"/>
<dbReference type="PROSITE" id="PS50118">
    <property type="entry name" value="HMG_BOX_2"/>
    <property type="match status" value="1"/>
</dbReference>
<comment type="caution">
    <text evidence="4">The sequence shown here is derived from an EMBL/GenBank/DDBJ whole genome shotgun (WGS) entry which is preliminary data.</text>
</comment>
<dbReference type="EMBL" id="BLAL01000197">
    <property type="protein sequence ID" value="GES91100.1"/>
    <property type="molecule type" value="Genomic_DNA"/>
</dbReference>